<dbReference type="Pfam" id="PF03109">
    <property type="entry name" value="ABC1"/>
    <property type="match status" value="1"/>
</dbReference>
<dbReference type="InterPro" id="IPR044095">
    <property type="entry name" value="ADCK2_dom"/>
</dbReference>
<dbReference type="InParanoid" id="A0A2V0NQ51"/>
<proteinExistence type="inferred from homology"/>
<evidence type="ECO:0000313" key="5">
    <source>
        <dbReference type="EMBL" id="GBF87653.1"/>
    </source>
</evidence>
<keyword evidence="3" id="KW-0812">Transmembrane</keyword>
<dbReference type="PANTHER" id="PTHR45890:SF1">
    <property type="entry name" value="AARF DOMAIN CONTAINING KINASE 2"/>
    <property type="match status" value="1"/>
</dbReference>
<keyword evidence="3" id="KW-0472">Membrane</keyword>
<evidence type="ECO:0000256" key="1">
    <source>
        <dbReference type="ARBA" id="ARBA00009670"/>
    </source>
</evidence>
<gene>
    <name evidence="5" type="ORF">Rsub_00364</name>
</gene>
<organism evidence="5 6">
    <name type="scientific">Raphidocelis subcapitata</name>
    <dbReference type="NCBI Taxonomy" id="307507"/>
    <lineage>
        <taxon>Eukaryota</taxon>
        <taxon>Viridiplantae</taxon>
        <taxon>Chlorophyta</taxon>
        <taxon>core chlorophytes</taxon>
        <taxon>Chlorophyceae</taxon>
        <taxon>CS clade</taxon>
        <taxon>Sphaeropleales</taxon>
        <taxon>Selenastraceae</taxon>
        <taxon>Raphidocelis</taxon>
    </lineage>
</organism>
<evidence type="ECO:0000256" key="3">
    <source>
        <dbReference type="SAM" id="Phobius"/>
    </source>
</evidence>
<dbReference type="STRING" id="307507.A0A2V0NQ51"/>
<feature type="domain" description="ABC1 atypical kinase-like" evidence="4">
    <location>
        <begin position="254"/>
        <end position="501"/>
    </location>
</feature>
<dbReference type="CDD" id="cd13971">
    <property type="entry name" value="ADCK2-like"/>
    <property type="match status" value="1"/>
</dbReference>
<dbReference type="Proteomes" id="UP000247498">
    <property type="component" value="Unassembled WGS sequence"/>
</dbReference>
<comment type="caution">
    <text evidence="5">The sequence shown here is derived from an EMBL/GenBank/DDBJ whole genome shotgun (WGS) entry which is preliminary data.</text>
</comment>
<keyword evidence="6" id="KW-1185">Reference proteome</keyword>
<keyword evidence="3" id="KW-1133">Transmembrane helix</keyword>
<sequence>MRRSLSVAQRALLLARQRAAQAAARNGQLAQQGLGLFRPHGHLSGARAPARHLHTPGAALSLSLLPPAARAAAGEAAAAARRRARAAVDSNLEAWAAVEARVTAVVSGMSLTSAGQAVLAAFVPVTMAALLFPGRMRAYAYELPPGGVAGRPAAWTPPAAAAKQQLHLGAARRALRALSNELALAVRAVYLLALFTPAILGAPLAFYWGIGRERWTELLVWTLERAGPAFIKWAQWMSSRPDLVPADVCGALERLQSAAPAHDPAHSVAAVEAAFRRPLREVFSAWEWAPVASGSIAQIHRAALAPGAAAACGVAAGTVVAVKVRHPGVDDVMLRDFALMQRAAAAASRLPGLRALRLDESVRQFGGPLREQLDLSVEAAHLERFAHNFRRWRNVAFPRPIHPLVAPDVLVESFEAGDGIGGYVSAVAAGVKASAAAAAAGGGNGSSSGGGGVGVGPKKNREERVAEEIAEVGLNVYLQMLLKDNFIHADMHPGNILVREVSRPPPSLPLPPSLAWTGRLLQGALQRLGAAVAGLPLPAGAAGALLRSEPQLVLLDTGMIAELSATDQRNVVDFFRALTRRDGEQLARAILDMSELHTCPDPASFVTALRDMFDRLDPETIRSCTSDVLRDMIETIRQHQVTLKSTVSTVVVTTLVLEGWSSRLHPDLSILDTLKDVLATDWRQRISKTVDRIMTGDTQELAIA</sequence>
<dbReference type="InterPro" id="IPR011009">
    <property type="entry name" value="Kinase-like_dom_sf"/>
</dbReference>
<accession>A0A2V0NQ51</accession>
<feature type="region of interest" description="Disordered" evidence="2">
    <location>
        <begin position="439"/>
        <end position="459"/>
    </location>
</feature>
<reference evidence="5 6" key="1">
    <citation type="journal article" date="2018" name="Sci. Rep.">
        <title>Raphidocelis subcapitata (=Pseudokirchneriella subcapitata) provides an insight into genome evolution and environmental adaptations in the Sphaeropleales.</title>
        <authorList>
            <person name="Suzuki S."/>
            <person name="Yamaguchi H."/>
            <person name="Nakajima N."/>
            <person name="Kawachi M."/>
        </authorList>
    </citation>
    <scope>NUCLEOTIDE SEQUENCE [LARGE SCALE GENOMIC DNA]</scope>
    <source>
        <strain evidence="5 6">NIES-35</strain>
    </source>
</reference>
<dbReference type="PANTHER" id="PTHR45890">
    <property type="entry name" value="AARF DOMAIN CONTAINING KINASE 2 (PREDICTED)"/>
    <property type="match status" value="1"/>
</dbReference>
<dbReference type="InterPro" id="IPR052402">
    <property type="entry name" value="ADCK_kinase"/>
</dbReference>
<feature type="compositionally biased region" description="Gly residues" evidence="2">
    <location>
        <begin position="440"/>
        <end position="455"/>
    </location>
</feature>
<dbReference type="InterPro" id="IPR004147">
    <property type="entry name" value="ABC1_dom"/>
</dbReference>
<evidence type="ECO:0000256" key="2">
    <source>
        <dbReference type="SAM" id="MobiDB-lite"/>
    </source>
</evidence>
<evidence type="ECO:0000259" key="4">
    <source>
        <dbReference type="Pfam" id="PF03109"/>
    </source>
</evidence>
<evidence type="ECO:0000313" key="6">
    <source>
        <dbReference type="Proteomes" id="UP000247498"/>
    </source>
</evidence>
<dbReference type="FunCoup" id="A0A2V0NQ51">
    <property type="interactions" value="1507"/>
</dbReference>
<protein>
    <recommendedName>
        <fullName evidence="4">ABC1 atypical kinase-like domain-containing protein</fullName>
    </recommendedName>
</protein>
<comment type="similarity">
    <text evidence="1">Belongs to the protein kinase superfamily. ADCK protein kinase family.</text>
</comment>
<name>A0A2V0NQ51_9CHLO</name>
<dbReference type="OrthoDB" id="1290869at2759"/>
<dbReference type="EMBL" id="BDRX01000002">
    <property type="protein sequence ID" value="GBF87653.1"/>
    <property type="molecule type" value="Genomic_DNA"/>
</dbReference>
<feature type="transmembrane region" description="Helical" evidence="3">
    <location>
        <begin position="182"/>
        <end position="208"/>
    </location>
</feature>
<dbReference type="AlphaFoldDB" id="A0A2V0NQ51"/>
<dbReference type="SUPFAM" id="SSF56112">
    <property type="entry name" value="Protein kinase-like (PK-like)"/>
    <property type="match status" value="1"/>
</dbReference>